<dbReference type="PANTHER" id="PTHR45348:SF5">
    <property type="entry name" value="OXIDOREDUCTASE, PUTATIVE (AFU_ORTHOLOGUE AFUA_8G01420)-RELATED"/>
    <property type="match status" value="1"/>
</dbReference>
<dbReference type="Proteomes" id="UP000799750">
    <property type="component" value="Unassembled WGS sequence"/>
</dbReference>
<feature type="domain" description="Enoyl reductase (ER)" evidence="5">
    <location>
        <begin position="9"/>
        <end position="333"/>
    </location>
</feature>
<evidence type="ECO:0000313" key="6">
    <source>
        <dbReference type="EMBL" id="KAF2494751.1"/>
    </source>
</evidence>
<organism evidence="6 7">
    <name type="scientific">Lophium mytilinum</name>
    <dbReference type="NCBI Taxonomy" id="390894"/>
    <lineage>
        <taxon>Eukaryota</taxon>
        <taxon>Fungi</taxon>
        <taxon>Dikarya</taxon>
        <taxon>Ascomycota</taxon>
        <taxon>Pezizomycotina</taxon>
        <taxon>Dothideomycetes</taxon>
        <taxon>Pleosporomycetidae</taxon>
        <taxon>Mytilinidiales</taxon>
        <taxon>Mytilinidiaceae</taxon>
        <taxon>Lophium</taxon>
    </lineage>
</organism>
<dbReference type="Gene3D" id="3.40.50.720">
    <property type="entry name" value="NAD(P)-binding Rossmann-like Domain"/>
    <property type="match status" value="1"/>
</dbReference>
<dbReference type="InterPro" id="IPR020843">
    <property type="entry name" value="ER"/>
</dbReference>
<keyword evidence="3" id="KW-0560">Oxidoreductase</keyword>
<sequence>MPKQVIVHSSLDIVDFTDTPIPTPKEKEVVIKVVVSGTNPKDWKYPLWYNWPHNSGDDIAGIVHSVGKDVYEFTPGDRVAALHAFQQENGSFAEYATAPDWTTFHVPLNLSFEEAGTIPLSAITAAVALYVDMRLPPPWNPRKPSEERTPILIYGVTSAVGAFAAKYAQLSGLGPIIGVAGRASDFAKTLVDHVVDYRNGEDALVAAVEEFLAKKGLGSKVPNVFDAISEDGSFEATLRFIDPSGTVSTVLPPRLFAKDKKNFRWPPGIKAFNSAAPFVHTTLQDFGHIWSRYLGRLLETGGLKAHPFEVIPGGLNGVLIGLRNLRDGKASAVKYVYRIADTKETPVGKQPLGDPHHHNTHPLRNFPFPPED</sequence>
<dbReference type="CDD" id="cd08249">
    <property type="entry name" value="enoyl_reductase_like"/>
    <property type="match status" value="1"/>
</dbReference>
<dbReference type="SUPFAM" id="SSF50129">
    <property type="entry name" value="GroES-like"/>
    <property type="match status" value="1"/>
</dbReference>
<dbReference type="OrthoDB" id="3233595at2759"/>
<dbReference type="AlphaFoldDB" id="A0A6A6QQS6"/>
<evidence type="ECO:0000256" key="4">
    <source>
        <dbReference type="SAM" id="MobiDB-lite"/>
    </source>
</evidence>
<dbReference type="InterPro" id="IPR013154">
    <property type="entry name" value="ADH-like_N"/>
</dbReference>
<dbReference type="GO" id="GO:0016651">
    <property type="term" value="F:oxidoreductase activity, acting on NAD(P)H"/>
    <property type="evidence" value="ECO:0007669"/>
    <property type="project" value="InterPro"/>
</dbReference>
<dbReference type="Gene3D" id="3.90.180.10">
    <property type="entry name" value="Medium-chain alcohol dehydrogenases, catalytic domain"/>
    <property type="match status" value="1"/>
</dbReference>
<evidence type="ECO:0000256" key="1">
    <source>
        <dbReference type="ARBA" id="ARBA00008072"/>
    </source>
</evidence>
<dbReference type="EMBL" id="MU004190">
    <property type="protein sequence ID" value="KAF2494751.1"/>
    <property type="molecule type" value="Genomic_DNA"/>
</dbReference>
<evidence type="ECO:0000256" key="2">
    <source>
        <dbReference type="ARBA" id="ARBA00011245"/>
    </source>
</evidence>
<dbReference type="SMART" id="SM00829">
    <property type="entry name" value="PKS_ER"/>
    <property type="match status" value="1"/>
</dbReference>
<gene>
    <name evidence="6" type="ORF">BU16DRAFT_511324</name>
</gene>
<comment type="similarity">
    <text evidence="1">Belongs to the zinc-containing alcohol dehydrogenase family.</text>
</comment>
<comment type="subunit">
    <text evidence="2">Monomer.</text>
</comment>
<dbReference type="InterPro" id="IPR011032">
    <property type="entry name" value="GroES-like_sf"/>
</dbReference>
<feature type="region of interest" description="Disordered" evidence="4">
    <location>
        <begin position="346"/>
        <end position="372"/>
    </location>
</feature>
<evidence type="ECO:0000313" key="7">
    <source>
        <dbReference type="Proteomes" id="UP000799750"/>
    </source>
</evidence>
<dbReference type="Pfam" id="PF08240">
    <property type="entry name" value="ADH_N"/>
    <property type="match status" value="1"/>
</dbReference>
<evidence type="ECO:0000259" key="5">
    <source>
        <dbReference type="SMART" id="SM00829"/>
    </source>
</evidence>
<dbReference type="SUPFAM" id="SSF51735">
    <property type="entry name" value="NAD(P)-binding Rossmann-fold domains"/>
    <property type="match status" value="1"/>
</dbReference>
<accession>A0A6A6QQS6</accession>
<dbReference type="PANTHER" id="PTHR45348">
    <property type="entry name" value="HYPOTHETICAL OXIDOREDUCTASE (EUROFUNG)"/>
    <property type="match status" value="1"/>
</dbReference>
<dbReference type="InterPro" id="IPR047122">
    <property type="entry name" value="Trans-enoyl_RdTase-like"/>
</dbReference>
<dbReference type="InterPro" id="IPR036291">
    <property type="entry name" value="NAD(P)-bd_dom_sf"/>
</dbReference>
<reference evidence="6" key="1">
    <citation type="journal article" date="2020" name="Stud. Mycol.">
        <title>101 Dothideomycetes genomes: a test case for predicting lifestyles and emergence of pathogens.</title>
        <authorList>
            <person name="Haridas S."/>
            <person name="Albert R."/>
            <person name="Binder M."/>
            <person name="Bloem J."/>
            <person name="Labutti K."/>
            <person name="Salamov A."/>
            <person name="Andreopoulos B."/>
            <person name="Baker S."/>
            <person name="Barry K."/>
            <person name="Bills G."/>
            <person name="Bluhm B."/>
            <person name="Cannon C."/>
            <person name="Castanera R."/>
            <person name="Culley D."/>
            <person name="Daum C."/>
            <person name="Ezra D."/>
            <person name="Gonzalez J."/>
            <person name="Henrissat B."/>
            <person name="Kuo A."/>
            <person name="Liang C."/>
            <person name="Lipzen A."/>
            <person name="Lutzoni F."/>
            <person name="Magnuson J."/>
            <person name="Mondo S."/>
            <person name="Nolan M."/>
            <person name="Ohm R."/>
            <person name="Pangilinan J."/>
            <person name="Park H.-J."/>
            <person name="Ramirez L."/>
            <person name="Alfaro M."/>
            <person name="Sun H."/>
            <person name="Tritt A."/>
            <person name="Yoshinaga Y."/>
            <person name="Zwiers L.-H."/>
            <person name="Turgeon B."/>
            <person name="Goodwin S."/>
            <person name="Spatafora J."/>
            <person name="Crous P."/>
            <person name="Grigoriev I."/>
        </authorList>
    </citation>
    <scope>NUCLEOTIDE SEQUENCE</scope>
    <source>
        <strain evidence="6">CBS 269.34</strain>
    </source>
</reference>
<proteinExistence type="inferred from homology"/>
<keyword evidence="7" id="KW-1185">Reference proteome</keyword>
<protein>
    <submittedName>
        <fullName evidence="6">GroES-like protein</fullName>
    </submittedName>
</protein>
<evidence type="ECO:0000256" key="3">
    <source>
        <dbReference type="ARBA" id="ARBA00023002"/>
    </source>
</evidence>
<name>A0A6A6QQS6_9PEZI</name>